<comment type="subcellular location">
    <subcellularLocation>
        <location evidence="1">Membrane</location>
    </subcellularLocation>
</comment>
<dbReference type="PANTHER" id="PTHR44755:SF11">
    <property type="entry name" value="ATRIAL NATRIURETIC PEPTIDE RECEPTOR 3 ISOFORM X1"/>
    <property type="match status" value="1"/>
</dbReference>
<accession>A0A7I8V616</accession>
<dbReference type="Gene3D" id="3.40.50.2300">
    <property type="match status" value="1"/>
</dbReference>
<feature type="domain" description="Receptor ligand binding region" evidence="5">
    <location>
        <begin position="20"/>
        <end position="164"/>
    </location>
</feature>
<keyword evidence="7" id="KW-1185">Reference proteome</keyword>
<dbReference type="GO" id="GO:0038023">
    <property type="term" value="F:signaling receptor activity"/>
    <property type="evidence" value="ECO:0007669"/>
    <property type="project" value="TreeGrafter"/>
</dbReference>
<dbReference type="PANTHER" id="PTHR44755">
    <property type="entry name" value="NATRIURETIC PEPTIDE RECEPTOR 3-RELATED"/>
    <property type="match status" value="1"/>
</dbReference>
<dbReference type="GO" id="GO:0016020">
    <property type="term" value="C:membrane"/>
    <property type="evidence" value="ECO:0007669"/>
    <property type="project" value="UniProtKB-SubCell"/>
</dbReference>
<dbReference type="InterPro" id="IPR001828">
    <property type="entry name" value="ANF_lig-bd_rcpt"/>
</dbReference>
<dbReference type="AlphaFoldDB" id="A0A7I8V616"/>
<protein>
    <recommendedName>
        <fullName evidence="5">Receptor ligand binding region domain-containing protein</fullName>
    </recommendedName>
</protein>
<keyword evidence="2" id="KW-0812">Transmembrane</keyword>
<dbReference type="Proteomes" id="UP000549394">
    <property type="component" value="Unassembled WGS sequence"/>
</dbReference>
<dbReference type="GO" id="GO:0017046">
    <property type="term" value="F:peptide hormone binding"/>
    <property type="evidence" value="ECO:0007669"/>
    <property type="project" value="TreeGrafter"/>
</dbReference>
<organism evidence="6 7">
    <name type="scientific">Dimorphilus gyrociliatus</name>
    <dbReference type="NCBI Taxonomy" id="2664684"/>
    <lineage>
        <taxon>Eukaryota</taxon>
        <taxon>Metazoa</taxon>
        <taxon>Spiralia</taxon>
        <taxon>Lophotrochozoa</taxon>
        <taxon>Annelida</taxon>
        <taxon>Polychaeta</taxon>
        <taxon>Polychaeta incertae sedis</taxon>
        <taxon>Dinophilidae</taxon>
        <taxon>Dimorphilus</taxon>
    </lineage>
</organism>
<keyword evidence="4" id="KW-0472">Membrane</keyword>
<dbReference type="GO" id="GO:0007165">
    <property type="term" value="P:signal transduction"/>
    <property type="evidence" value="ECO:0007669"/>
    <property type="project" value="TreeGrafter"/>
</dbReference>
<evidence type="ECO:0000256" key="3">
    <source>
        <dbReference type="ARBA" id="ARBA00022989"/>
    </source>
</evidence>
<dbReference type="InterPro" id="IPR052612">
    <property type="entry name" value="ANP_Clearance_Receptor"/>
</dbReference>
<sequence length="266" mass="30340">MAVILPRDSRNLFSIKMIAPGIELALDYANKKDILKKENVELFYRDSNCSAKLAMRAGMELYMYHGINVFFGPVFDYALVQISRFSSVWNIPTVTAGGMAFEWTTERKKSDYSLVTRSSSEISTWSLAGFFFKIFEEMQWKKAALIYDNDADLGVLNRFCYMFANSFVKKSKKKFLYLIFDQNDIEKTLTKAKNNASMKISISSIIYFSSSRFNRNPLLLLIPSFSSFLIPGISSDLLLFPPFPIVLGLSFKKLKKGQDKLIAINA</sequence>
<evidence type="ECO:0000256" key="2">
    <source>
        <dbReference type="ARBA" id="ARBA00022692"/>
    </source>
</evidence>
<dbReference type="EMBL" id="CAJFCJ010000002">
    <property type="protein sequence ID" value="CAD5111745.1"/>
    <property type="molecule type" value="Genomic_DNA"/>
</dbReference>
<evidence type="ECO:0000256" key="4">
    <source>
        <dbReference type="ARBA" id="ARBA00023136"/>
    </source>
</evidence>
<dbReference type="InterPro" id="IPR028082">
    <property type="entry name" value="Peripla_BP_I"/>
</dbReference>
<dbReference type="OrthoDB" id="10065302at2759"/>
<proteinExistence type="predicted"/>
<keyword evidence="3" id="KW-1133">Transmembrane helix</keyword>
<evidence type="ECO:0000259" key="5">
    <source>
        <dbReference type="Pfam" id="PF01094"/>
    </source>
</evidence>
<dbReference type="Pfam" id="PF01094">
    <property type="entry name" value="ANF_receptor"/>
    <property type="match status" value="1"/>
</dbReference>
<dbReference type="SUPFAM" id="SSF53822">
    <property type="entry name" value="Periplasmic binding protein-like I"/>
    <property type="match status" value="1"/>
</dbReference>
<evidence type="ECO:0000313" key="6">
    <source>
        <dbReference type="EMBL" id="CAD5111745.1"/>
    </source>
</evidence>
<reference evidence="6 7" key="1">
    <citation type="submission" date="2020-08" db="EMBL/GenBank/DDBJ databases">
        <authorList>
            <person name="Hejnol A."/>
        </authorList>
    </citation>
    <scope>NUCLEOTIDE SEQUENCE [LARGE SCALE GENOMIC DNA]</scope>
</reference>
<evidence type="ECO:0000313" key="7">
    <source>
        <dbReference type="Proteomes" id="UP000549394"/>
    </source>
</evidence>
<gene>
    <name evidence="6" type="ORF">DGYR_LOCUS989</name>
</gene>
<comment type="caution">
    <text evidence="6">The sequence shown here is derived from an EMBL/GenBank/DDBJ whole genome shotgun (WGS) entry which is preliminary data.</text>
</comment>
<evidence type="ECO:0000256" key="1">
    <source>
        <dbReference type="ARBA" id="ARBA00004370"/>
    </source>
</evidence>
<name>A0A7I8V616_9ANNE</name>